<dbReference type="PROSITE" id="PS51030">
    <property type="entry name" value="NUCLEAR_REC_DBD_2"/>
    <property type="match status" value="1"/>
</dbReference>
<keyword evidence="6" id="KW-0804">Transcription</keyword>
<dbReference type="AlphaFoldDB" id="A0A815FAV2"/>
<keyword evidence="4" id="KW-0805">Transcription regulation</keyword>
<protein>
    <submittedName>
        <fullName evidence="11">Uncharacterized protein</fullName>
    </submittedName>
</protein>
<dbReference type="GO" id="GO:0030154">
    <property type="term" value="P:cell differentiation"/>
    <property type="evidence" value="ECO:0007669"/>
    <property type="project" value="TreeGrafter"/>
</dbReference>
<comment type="caution">
    <text evidence="11">The sequence shown here is derived from an EMBL/GenBank/DDBJ whole genome shotgun (WGS) entry which is preliminary data.</text>
</comment>
<dbReference type="PROSITE" id="PS00031">
    <property type="entry name" value="NUCLEAR_REC_DBD_1"/>
    <property type="match status" value="1"/>
</dbReference>
<dbReference type="GO" id="GO:0045944">
    <property type="term" value="P:positive regulation of transcription by RNA polymerase II"/>
    <property type="evidence" value="ECO:0007669"/>
    <property type="project" value="TreeGrafter"/>
</dbReference>
<keyword evidence="8" id="KW-0539">Nucleus</keyword>
<dbReference type="InterPro" id="IPR001628">
    <property type="entry name" value="Znf_hrmn_rcpt"/>
</dbReference>
<evidence type="ECO:0000256" key="7">
    <source>
        <dbReference type="ARBA" id="ARBA00023170"/>
    </source>
</evidence>
<dbReference type="SUPFAM" id="SSF48508">
    <property type="entry name" value="Nuclear receptor ligand-binding domain"/>
    <property type="match status" value="1"/>
</dbReference>
<dbReference type="Gene3D" id="3.30.50.10">
    <property type="entry name" value="Erythroid Transcription Factor GATA-1, subunit A"/>
    <property type="match status" value="1"/>
</dbReference>
<proteinExistence type="predicted"/>
<dbReference type="InterPro" id="IPR000536">
    <property type="entry name" value="Nucl_hrmn_rcpt_lig-bd"/>
</dbReference>
<organism evidence="11 12">
    <name type="scientific">Adineta ricciae</name>
    <name type="common">Rotifer</name>
    <dbReference type="NCBI Taxonomy" id="249248"/>
    <lineage>
        <taxon>Eukaryota</taxon>
        <taxon>Metazoa</taxon>
        <taxon>Spiralia</taxon>
        <taxon>Gnathifera</taxon>
        <taxon>Rotifera</taxon>
        <taxon>Eurotatoria</taxon>
        <taxon>Bdelloidea</taxon>
        <taxon>Adinetida</taxon>
        <taxon>Adinetidae</taxon>
        <taxon>Adineta</taxon>
    </lineage>
</organism>
<evidence type="ECO:0000256" key="8">
    <source>
        <dbReference type="ARBA" id="ARBA00023242"/>
    </source>
</evidence>
<dbReference type="Proteomes" id="UP000663852">
    <property type="component" value="Unassembled WGS sequence"/>
</dbReference>
<evidence type="ECO:0000313" key="11">
    <source>
        <dbReference type="EMBL" id="CAF1323651.1"/>
    </source>
</evidence>
<dbReference type="PANTHER" id="PTHR24082">
    <property type="entry name" value="NUCLEAR HORMONE RECEPTOR"/>
    <property type="match status" value="1"/>
</dbReference>
<keyword evidence="7" id="KW-0675">Receptor</keyword>
<dbReference type="PRINTS" id="PR00047">
    <property type="entry name" value="STROIDFINGER"/>
</dbReference>
<evidence type="ECO:0000256" key="4">
    <source>
        <dbReference type="ARBA" id="ARBA00023015"/>
    </source>
</evidence>
<evidence type="ECO:0000313" key="12">
    <source>
        <dbReference type="Proteomes" id="UP000663852"/>
    </source>
</evidence>
<dbReference type="InterPro" id="IPR035500">
    <property type="entry name" value="NHR-like_dom_sf"/>
</dbReference>
<sequence>MFQKDINDAKRLIKRRNLLVIIIHRQTDDFHPWIGQLELKSKTVSYCINEPSCLTMSSNNSQRTDCLRTQIPIITTDENILDQLEQVQYEEKSDRQNSTQKKFKPKVNDLICVVCGSPASGYNFGAIACESCKAFFRRNARKDPKSLCCVEKGDCKITPFTRRFCSSCRLTKCLSNGMQCDRIWTIEQKAEKRRQIEENKKLAMNSNVQSNEEKLPSTSCLDDLSMDTNILFTDFTEFLFPQAQLNANDLQRIEIISDSYQRRIEFAAREGLPWDPSVPTKTFIQVLNSHSVHVMRLLSFFKQIPEFNQLNINDRVTLIKYNLDTLLGINCVLWYKKETHEMIEDDADVPSNMQFYQIVHGYKTCLATRKIFLSLLHLASYDRKIIQLMLIILLLTKGFSIINPSHEQIFNDETSVDQLHNYYTELLWKYMETMHGYAKAVNLFSELLAHIISWQMIHEEMRNNILRTLSPDDTNELLPIMKSILRVS</sequence>
<dbReference type="GO" id="GO:0004879">
    <property type="term" value="F:nuclear receptor activity"/>
    <property type="evidence" value="ECO:0007669"/>
    <property type="project" value="TreeGrafter"/>
</dbReference>
<evidence type="ECO:0000259" key="10">
    <source>
        <dbReference type="PROSITE" id="PS51843"/>
    </source>
</evidence>
<evidence type="ECO:0000256" key="2">
    <source>
        <dbReference type="ARBA" id="ARBA00022771"/>
    </source>
</evidence>
<keyword evidence="1" id="KW-0479">Metal-binding</keyword>
<dbReference type="PROSITE" id="PS51843">
    <property type="entry name" value="NR_LBD"/>
    <property type="match status" value="1"/>
</dbReference>
<dbReference type="Gene3D" id="1.10.565.10">
    <property type="entry name" value="Retinoid X Receptor"/>
    <property type="match status" value="1"/>
</dbReference>
<feature type="domain" description="Nuclear receptor" evidence="9">
    <location>
        <begin position="109"/>
        <end position="185"/>
    </location>
</feature>
<feature type="domain" description="NR LBD" evidence="10">
    <location>
        <begin position="248"/>
        <end position="488"/>
    </location>
</feature>
<name>A0A815FAV2_ADIRI</name>
<keyword evidence="2" id="KW-0863">Zinc-finger</keyword>
<accession>A0A815FAV2</accession>
<dbReference type="GO" id="GO:0000978">
    <property type="term" value="F:RNA polymerase II cis-regulatory region sequence-specific DNA binding"/>
    <property type="evidence" value="ECO:0007669"/>
    <property type="project" value="TreeGrafter"/>
</dbReference>
<reference evidence="11" key="1">
    <citation type="submission" date="2021-02" db="EMBL/GenBank/DDBJ databases">
        <authorList>
            <person name="Nowell W R."/>
        </authorList>
    </citation>
    <scope>NUCLEOTIDE SEQUENCE</scope>
</reference>
<dbReference type="SMART" id="SM00399">
    <property type="entry name" value="ZnF_C4"/>
    <property type="match status" value="1"/>
</dbReference>
<evidence type="ECO:0000259" key="9">
    <source>
        <dbReference type="PROSITE" id="PS51030"/>
    </source>
</evidence>
<evidence type="ECO:0000256" key="3">
    <source>
        <dbReference type="ARBA" id="ARBA00022833"/>
    </source>
</evidence>
<dbReference type="Pfam" id="PF00105">
    <property type="entry name" value="zf-C4"/>
    <property type="match status" value="1"/>
</dbReference>
<keyword evidence="3" id="KW-0862">Zinc</keyword>
<dbReference type="OrthoDB" id="10032732at2759"/>
<dbReference type="InterPro" id="IPR050234">
    <property type="entry name" value="Nuclear_hormone_rcpt_NR1"/>
</dbReference>
<gene>
    <name evidence="11" type="ORF">EDS130_LOCUS31799</name>
</gene>
<dbReference type="InterPro" id="IPR013088">
    <property type="entry name" value="Znf_NHR/GATA"/>
</dbReference>
<evidence type="ECO:0000256" key="1">
    <source>
        <dbReference type="ARBA" id="ARBA00022723"/>
    </source>
</evidence>
<dbReference type="PANTHER" id="PTHR24082:SF283">
    <property type="entry name" value="NUCLEAR HORMONE RECEPTOR HR96"/>
    <property type="match status" value="1"/>
</dbReference>
<keyword evidence="5" id="KW-0238">DNA-binding</keyword>
<evidence type="ECO:0000256" key="6">
    <source>
        <dbReference type="ARBA" id="ARBA00023163"/>
    </source>
</evidence>
<dbReference type="EMBL" id="CAJNOJ010000237">
    <property type="protein sequence ID" value="CAF1323651.1"/>
    <property type="molecule type" value="Genomic_DNA"/>
</dbReference>
<dbReference type="GO" id="GO:0008270">
    <property type="term" value="F:zinc ion binding"/>
    <property type="evidence" value="ECO:0007669"/>
    <property type="project" value="UniProtKB-KW"/>
</dbReference>
<dbReference type="GO" id="GO:0000122">
    <property type="term" value="P:negative regulation of transcription by RNA polymerase II"/>
    <property type="evidence" value="ECO:0007669"/>
    <property type="project" value="TreeGrafter"/>
</dbReference>
<dbReference type="SUPFAM" id="SSF57716">
    <property type="entry name" value="Glucocorticoid receptor-like (DNA-binding domain)"/>
    <property type="match status" value="1"/>
</dbReference>
<evidence type="ECO:0000256" key="5">
    <source>
        <dbReference type="ARBA" id="ARBA00023125"/>
    </source>
</evidence>